<sequence length="286" mass="31828">MTTPANDANDQTPRIDYILEAAAVKQVESERLDDLHNAMTTYLGGLLPSPLELGDTRKILELGSGSGAWAIQAACEFPDAEVLAVDLNPLPTRSKPLPPNLTFQKVDLTETLPFEKETFDIVHARFVMMHLAHGHEVFRKCFDLVRPGGWLVVEEPDLGAMADGGKALPPKAAEFLQQFIKIMHSRNADPTVGKYMEQMLKDSELFDVVNIKKLCLPYSQKSNDPNENAIGGVFRRTLLITSTAAGERLASEGLTEAIARNFIEVLYDEERSITSHLYFSWSRKRA</sequence>
<dbReference type="PANTHER" id="PTHR43591">
    <property type="entry name" value="METHYLTRANSFERASE"/>
    <property type="match status" value="1"/>
</dbReference>
<protein>
    <recommendedName>
        <fullName evidence="1">Methyltransferase domain-containing protein</fullName>
    </recommendedName>
</protein>
<comment type="caution">
    <text evidence="2">The sequence shown here is derived from an EMBL/GenBank/DDBJ whole genome shotgun (WGS) entry which is preliminary data.</text>
</comment>
<feature type="domain" description="Methyltransferase" evidence="1">
    <location>
        <begin position="59"/>
        <end position="149"/>
    </location>
</feature>
<dbReference type="AlphaFoldDB" id="A0A8H4R1L2"/>
<dbReference type="GO" id="GO:0008168">
    <property type="term" value="F:methyltransferase activity"/>
    <property type="evidence" value="ECO:0007669"/>
    <property type="project" value="TreeGrafter"/>
</dbReference>
<keyword evidence="3" id="KW-1185">Reference proteome</keyword>
<evidence type="ECO:0000259" key="1">
    <source>
        <dbReference type="Pfam" id="PF13649"/>
    </source>
</evidence>
<dbReference type="CDD" id="cd02440">
    <property type="entry name" value="AdoMet_MTases"/>
    <property type="match status" value="1"/>
</dbReference>
<proteinExistence type="predicted"/>
<evidence type="ECO:0000313" key="3">
    <source>
        <dbReference type="Proteomes" id="UP000521872"/>
    </source>
</evidence>
<organism evidence="2 3">
    <name type="scientific">Agrocybe pediades</name>
    <dbReference type="NCBI Taxonomy" id="84607"/>
    <lineage>
        <taxon>Eukaryota</taxon>
        <taxon>Fungi</taxon>
        <taxon>Dikarya</taxon>
        <taxon>Basidiomycota</taxon>
        <taxon>Agaricomycotina</taxon>
        <taxon>Agaricomycetes</taxon>
        <taxon>Agaricomycetidae</taxon>
        <taxon>Agaricales</taxon>
        <taxon>Agaricineae</taxon>
        <taxon>Strophariaceae</taxon>
        <taxon>Agrocybe</taxon>
    </lineage>
</organism>
<reference evidence="2 3" key="1">
    <citation type="submission" date="2019-12" db="EMBL/GenBank/DDBJ databases">
        <authorList>
            <person name="Floudas D."/>
            <person name="Bentzer J."/>
            <person name="Ahren D."/>
            <person name="Johansson T."/>
            <person name="Persson P."/>
            <person name="Tunlid A."/>
        </authorList>
    </citation>
    <scope>NUCLEOTIDE SEQUENCE [LARGE SCALE GENOMIC DNA]</scope>
    <source>
        <strain evidence="2 3">CBS 102.39</strain>
    </source>
</reference>
<dbReference type="InterPro" id="IPR041698">
    <property type="entry name" value="Methyltransf_25"/>
</dbReference>
<dbReference type="Pfam" id="PF13649">
    <property type="entry name" value="Methyltransf_25"/>
    <property type="match status" value="1"/>
</dbReference>
<dbReference type="Proteomes" id="UP000521872">
    <property type="component" value="Unassembled WGS sequence"/>
</dbReference>
<accession>A0A8H4R1L2</accession>
<dbReference type="SUPFAM" id="SSF53335">
    <property type="entry name" value="S-adenosyl-L-methionine-dependent methyltransferases"/>
    <property type="match status" value="1"/>
</dbReference>
<dbReference type="InterPro" id="IPR029063">
    <property type="entry name" value="SAM-dependent_MTases_sf"/>
</dbReference>
<evidence type="ECO:0000313" key="2">
    <source>
        <dbReference type="EMBL" id="KAF4620571.1"/>
    </source>
</evidence>
<dbReference type="EMBL" id="JAACJL010000015">
    <property type="protein sequence ID" value="KAF4620571.1"/>
    <property type="molecule type" value="Genomic_DNA"/>
</dbReference>
<gene>
    <name evidence="2" type="ORF">D9613_000276</name>
</gene>
<name>A0A8H4R1L2_9AGAR</name>
<dbReference type="Gene3D" id="3.40.50.150">
    <property type="entry name" value="Vaccinia Virus protein VP39"/>
    <property type="match status" value="1"/>
</dbReference>
<dbReference type="PANTHER" id="PTHR43591:SF24">
    <property type="entry name" value="2-METHOXY-6-POLYPRENYL-1,4-BENZOQUINOL METHYLASE, MITOCHONDRIAL"/>
    <property type="match status" value="1"/>
</dbReference>